<dbReference type="InterPro" id="IPR013922">
    <property type="entry name" value="Cyclin_PHO80-like"/>
</dbReference>
<evidence type="ECO:0000259" key="2">
    <source>
        <dbReference type="Pfam" id="PF00134"/>
    </source>
</evidence>
<dbReference type="Gene3D" id="1.10.472.10">
    <property type="entry name" value="Cyclin-like"/>
    <property type="match status" value="1"/>
</dbReference>
<dbReference type="GO" id="GO:0019901">
    <property type="term" value="F:protein kinase binding"/>
    <property type="evidence" value="ECO:0007669"/>
    <property type="project" value="InterPro"/>
</dbReference>
<accession>A0A077X2S7</accession>
<dbReference type="SUPFAM" id="SSF47954">
    <property type="entry name" value="Cyclin-like"/>
    <property type="match status" value="1"/>
</dbReference>
<reference evidence="3" key="1">
    <citation type="journal article" date="2014" name="Genome Announc.">
        <title>De novo whole-genome sequence and genome annotation of Lichtheimia ramosa.</title>
        <authorList>
            <person name="Linde J."/>
            <person name="Schwartze V."/>
            <person name="Binder U."/>
            <person name="Lass-Florl C."/>
            <person name="Voigt K."/>
            <person name="Horn F."/>
        </authorList>
    </citation>
    <scope>NUCLEOTIDE SEQUENCE</scope>
    <source>
        <strain evidence="3">JMRC FSU:6197</strain>
    </source>
</reference>
<dbReference type="PANTHER" id="PTHR15615">
    <property type="match status" value="1"/>
</dbReference>
<feature type="transmembrane region" description="Helical" evidence="1">
    <location>
        <begin position="229"/>
        <end position="254"/>
    </location>
</feature>
<sequence length="304" mass="35408">MSKRNQHKRSLQRKEQSERDRMYHFAGQTYQRHEPESEVIPIELIDLTAAFIASLMRHGSIHGFRENANFIRKTLSHAQVSCSSLLLSLWYIDQIFQQSCPHHQPDWSTRDLFIAGIVVADKFLADVCWTNADWVINTNYAYQLTDINRLERRFLQALNYRLYVPRQAFMHFCNFLEFRLIAASAGTSWTFNINMMNHGLSYRDIRILSESLPKIYADRLRLSLRPLEAMWLMARTVAAICAVYVTAVATGYALRAYIVQVVQYTLYQRQLQEQAMVMMVDALGKMAMTHIASQQLTTLPRLMI</sequence>
<dbReference type="OrthoDB" id="286814at2759"/>
<dbReference type="EMBL" id="LK023385">
    <property type="protein sequence ID" value="CDS13794.1"/>
    <property type="molecule type" value="Genomic_DNA"/>
</dbReference>
<proteinExistence type="predicted"/>
<dbReference type="InterPro" id="IPR036915">
    <property type="entry name" value="Cyclin-like_sf"/>
</dbReference>
<dbReference type="Pfam" id="PF00134">
    <property type="entry name" value="Cyclin_N"/>
    <property type="match status" value="1"/>
</dbReference>
<organism evidence="3">
    <name type="scientific">Lichtheimia ramosa</name>
    <dbReference type="NCBI Taxonomy" id="688394"/>
    <lineage>
        <taxon>Eukaryota</taxon>
        <taxon>Fungi</taxon>
        <taxon>Fungi incertae sedis</taxon>
        <taxon>Mucoromycota</taxon>
        <taxon>Mucoromycotina</taxon>
        <taxon>Mucoromycetes</taxon>
        <taxon>Mucorales</taxon>
        <taxon>Lichtheimiaceae</taxon>
        <taxon>Lichtheimia</taxon>
    </lineage>
</organism>
<dbReference type="PANTHER" id="PTHR15615:SF108">
    <property type="entry name" value="PROTEIN CNPPD1"/>
    <property type="match status" value="1"/>
</dbReference>
<dbReference type="CDD" id="cd20557">
    <property type="entry name" value="CYCLIN_ScPCL1-like"/>
    <property type="match status" value="1"/>
</dbReference>
<name>A0A077X2S7_9FUNG</name>
<feature type="domain" description="Cyclin N-terminal" evidence="2">
    <location>
        <begin position="68"/>
        <end position="162"/>
    </location>
</feature>
<evidence type="ECO:0000256" key="1">
    <source>
        <dbReference type="SAM" id="Phobius"/>
    </source>
</evidence>
<dbReference type="GO" id="GO:0000307">
    <property type="term" value="C:cyclin-dependent protein kinase holoenzyme complex"/>
    <property type="evidence" value="ECO:0007669"/>
    <property type="project" value="TreeGrafter"/>
</dbReference>
<gene>
    <name evidence="3" type="ORF">LRAMOSA05968</name>
</gene>
<dbReference type="GO" id="GO:0005634">
    <property type="term" value="C:nucleus"/>
    <property type="evidence" value="ECO:0007669"/>
    <property type="project" value="TreeGrafter"/>
</dbReference>
<dbReference type="AlphaFoldDB" id="A0A077X2S7"/>
<protein>
    <recommendedName>
        <fullName evidence="2">Cyclin N-terminal domain-containing protein</fullName>
    </recommendedName>
</protein>
<keyword evidence="1" id="KW-0812">Transmembrane</keyword>
<keyword evidence="1" id="KW-0472">Membrane</keyword>
<evidence type="ECO:0000313" key="3">
    <source>
        <dbReference type="EMBL" id="CDS13794.1"/>
    </source>
</evidence>
<dbReference type="GO" id="GO:0016538">
    <property type="term" value="F:cyclin-dependent protein serine/threonine kinase regulator activity"/>
    <property type="evidence" value="ECO:0007669"/>
    <property type="project" value="TreeGrafter"/>
</dbReference>
<keyword evidence="1" id="KW-1133">Transmembrane helix</keyword>
<dbReference type="InterPro" id="IPR006671">
    <property type="entry name" value="Cyclin_N"/>
</dbReference>